<gene>
    <name evidence="1" type="ORF">PN497_24290</name>
</gene>
<proteinExistence type="predicted"/>
<accession>A0ABT4ZZC7</accession>
<reference evidence="1 2" key="1">
    <citation type="submission" date="2023-01" db="EMBL/GenBank/DDBJ databases">
        <title>Genomes from the Australian National Cyanobacteria Reference Collection.</title>
        <authorList>
            <person name="Willis A."/>
            <person name="Lee E.M.F."/>
        </authorList>
    </citation>
    <scope>NUCLEOTIDE SEQUENCE [LARGE SCALE GENOMIC DNA]</scope>
    <source>
        <strain evidence="1 2">CS-549</strain>
    </source>
</reference>
<sequence length="327" mass="38707">MAKIILNLLDNGLDYIYVAVRPIFIKHDSSQHSWKYSVLHLYSGIELLLKEKLKQEHWSLIFQDISSADSKKFENGEFISVYHDELVKRLRGISKVTINDEPIKKLRDLRNRFEHFEVNISLSECEEIVVAALDEIIKFWENNLKSISTVEQQKTFETIKSIVTGFETYRQYRLRQFQQAIDGINENKNGLIVSCPDCGSLSFAVFKNVEKECKCFVCDTKYRKEDYLKSIREYEERRDKKSFVPYEKYDINCPSCKKETRVRYRISDDITFYCCLSCLHVEKISQEEQTKLEMKEWVKNLEKTHTTEEIIKILEEKVKELDNTIPS</sequence>
<comment type="caution">
    <text evidence="1">The sequence shown here is derived from an EMBL/GenBank/DDBJ whole genome shotgun (WGS) entry which is preliminary data.</text>
</comment>
<evidence type="ECO:0000313" key="1">
    <source>
        <dbReference type="EMBL" id="MDB9444446.1"/>
    </source>
</evidence>
<protein>
    <submittedName>
        <fullName evidence="1">Uncharacterized protein</fullName>
    </submittedName>
</protein>
<name>A0ABT4ZZC7_9CYAN</name>
<organism evidence="1 2">
    <name type="scientific">Sphaerospermopsis kisseleviana CS-549</name>
    <dbReference type="NCBI Taxonomy" id="3021783"/>
    <lineage>
        <taxon>Bacteria</taxon>
        <taxon>Bacillati</taxon>
        <taxon>Cyanobacteriota</taxon>
        <taxon>Cyanophyceae</taxon>
        <taxon>Nostocales</taxon>
        <taxon>Aphanizomenonaceae</taxon>
        <taxon>Sphaerospermopsis</taxon>
        <taxon>Sphaerospermopsis kisseleviana</taxon>
    </lineage>
</organism>
<keyword evidence="2" id="KW-1185">Reference proteome</keyword>
<evidence type="ECO:0000313" key="2">
    <source>
        <dbReference type="Proteomes" id="UP001211711"/>
    </source>
</evidence>
<dbReference type="Proteomes" id="UP001211711">
    <property type="component" value="Unassembled WGS sequence"/>
</dbReference>
<dbReference type="EMBL" id="JAQMTI010000317">
    <property type="protein sequence ID" value="MDB9444446.1"/>
    <property type="molecule type" value="Genomic_DNA"/>
</dbReference>
<dbReference type="RefSeq" id="WP_272110990.1">
    <property type="nucleotide sequence ID" value="NZ_JAQMTI010000317.1"/>
</dbReference>